<sequence>MPELSIQGKKEIALNLLKSGMTIEQVVKFTGLPVELVQNLTKEITS</sequence>
<dbReference type="RefSeq" id="WP_156331993.1">
    <property type="nucleotide sequence ID" value="NZ_CP159837.1"/>
</dbReference>
<reference evidence="1" key="1">
    <citation type="submission" date="2024-07" db="EMBL/GenBank/DDBJ databases">
        <authorList>
            <person name="Kim Y.J."/>
            <person name="Jeong J.Y."/>
        </authorList>
    </citation>
    <scope>NUCLEOTIDE SEQUENCE</scope>
    <source>
        <strain evidence="1">GIHE-MW2</strain>
    </source>
</reference>
<proteinExistence type="predicted"/>
<name>A0AAU8JJ17_9CYAN</name>
<dbReference type="AlphaFoldDB" id="A0AAU8JJ17"/>
<evidence type="ECO:0008006" key="2">
    <source>
        <dbReference type="Google" id="ProtNLM"/>
    </source>
</evidence>
<protein>
    <recommendedName>
        <fullName evidence="2">Transposase</fullName>
    </recommendedName>
</protein>
<gene>
    <name evidence="1" type="ORF">ABWT76_002159</name>
</gene>
<dbReference type="EMBL" id="CP159837">
    <property type="protein sequence ID" value="XCM39253.1"/>
    <property type="molecule type" value="Genomic_DNA"/>
</dbReference>
<evidence type="ECO:0000313" key="1">
    <source>
        <dbReference type="EMBL" id="XCM39253.1"/>
    </source>
</evidence>
<organism evidence="1">
    <name type="scientific">Planktothricoides raciborskii GIHE-MW2</name>
    <dbReference type="NCBI Taxonomy" id="2792601"/>
    <lineage>
        <taxon>Bacteria</taxon>
        <taxon>Bacillati</taxon>
        <taxon>Cyanobacteriota</taxon>
        <taxon>Cyanophyceae</taxon>
        <taxon>Oscillatoriophycideae</taxon>
        <taxon>Oscillatoriales</taxon>
        <taxon>Oscillatoriaceae</taxon>
        <taxon>Planktothricoides</taxon>
    </lineage>
</organism>
<accession>A0AAU8JJ17</accession>